<comment type="function">
    <text evidence="2">Antitoxin component of a type II toxin-antitoxin (TA) system.</text>
</comment>
<dbReference type="EMBL" id="FNPZ01000001">
    <property type="protein sequence ID" value="SDY86400.1"/>
    <property type="molecule type" value="Genomic_DNA"/>
</dbReference>
<dbReference type="RefSeq" id="WP_092552188.1">
    <property type="nucleotide sequence ID" value="NZ_FNPZ01000001.1"/>
</dbReference>
<reference evidence="3 4" key="1">
    <citation type="submission" date="2016-10" db="EMBL/GenBank/DDBJ databases">
        <authorList>
            <person name="de Groot N.N."/>
        </authorList>
    </citation>
    <scope>NUCLEOTIDE SEQUENCE [LARGE SCALE GENOMIC DNA]</scope>
    <source>
        <strain evidence="3 4">CGMCC 4.3491</strain>
    </source>
</reference>
<evidence type="ECO:0000313" key="4">
    <source>
        <dbReference type="Proteomes" id="UP000198891"/>
    </source>
</evidence>
<sequence>MFNVLEARNTLSSLVARAEAGEEIVIARRGVPVAKIVPYVPKRGMTGRELVEWLERNPIPESQRKTAEEVDEVIRDILEGRDDS</sequence>
<dbReference type="InterPro" id="IPR006442">
    <property type="entry name" value="Antitoxin_Phd/YefM"/>
</dbReference>
<dbReference type="InterPro" id="IPR036165">
    <property type="entry name" value="YefM-like_sf"/>
</dbReference>
<dbReference type="Pfam" id="PF02604">
    <property type="entry name" value="PhdYeFM_antitox"/>
    <property type="match status" value="1"/>
</dbReference>
<dbReference type="Gene3D" id="3.40.1620.10">
    <property type="entry name" value="YefM-like domain"/>
    <property type="match status" value="1"/>
</dbReference>
<proteinExistence type="inferred from homology"/>
<accession>A0A1H3NCJ4</accession>
<dbReference type="OrthoDB" id="33091at2"/>
<dbReference type="STRING" id="381665.SAMN05216554_1787"/>
<organism evidence="3 4">
    <name type="scientific">Herbiconiux ginsengi</name>
    <dbReference type="NCBI Taxonomy" id="381665"/>
    <lineage>
        <taxon>Bacteria</taxon>
        <taxon>Bacillati</taxon>
        <taxon>Actinomycetota</taxon>
        <taxon>Actinomycetes</taxon>
        <taxon>Micrococcales</taxon>
        <taxon>Microbacteriaceae</taxon>
        <taxon>Herbiconiux</taxon>
    </lineage>
</organism>
<comment type="similarity">
    <text evidence="1 2">Belongs to the phD/YefM antitoxin family.</text>
</comment>
<dbReference type="Proteomes" id="UP000198891">
    <property type="component" value="Unassembled WGS sequence"/>
</dbReference>
<evidence type="ECO:0000256" key="1">
    <source>
        <dbReference type="ARBA" id="ARBA00009981"/>
    </source>
</evidence>
<dbReference type="SUPFAM" id="SSF143120">
    <property type="entry name" value="YefM-like"/>
    <property type="match status" value="1"/>
</dbReference>
<evidence type="ECO:0000313" key="3">
    <source>
        <dbReference type="EMBL" id="SDY86400.1"/>
    </source>
</evidence>
<gene>
    <name evidence="3" type="ORF">SAMN05216554_1787</name>
</gene>
<name>A0A1H3NCJ4_9MICO</name>
<protein>
    <recommendedName>
        <fullName evidence="2">Antitoxin</fullName>
    </recommendedName>
</protein>
<dbReference type="AlphaFoldDB" id="A0A1H3NCJ4"/>
<evidence type="ECO:0000256" key="2">
    <source>
        <dbReference type="RuleBase" id="RU362080"/>
    </source>
</evidence>
<dbReference type="NCBIfam" id="TIGR01552">
    <property type="entry name" value="phd_fam"/>
    <property type="match status" value="1"/>
</dbReference>
<keyword evidence="4" id="KW-1185">Reference proteome</keyword>